<protein>
    <submittedName>
        <fullName evidence="6">Putative HTH-type transcriptional regulator YwqM</fullName>
    </submittedName>
</protein>
<comment type="similarity">
    <text evidence="1">Belongs to the LysR transcriptional regulatory family.</text>
</comment>
<dbReference type="PANTHER" id="PTHR30126:SF40">
    <property type="entry name" value="HTH-TYPE TRANSCRIPTIONAL REGULATOR GLTR"/>
    <property type="match status" value="1"/>
</dbReference>
<dbReference type="Proteomes" id="UP000642829">
    <property type="component" value="Unassembled WGS sequence"/>
</dbReference>
<dbReference type="InterPro" id="IPR036390">
    <property type="entry name" value="WH_DNA-bd_sf"/>
</dbReference>
<feature type="domain" description="HTH lysR-type" evidence="5">
    <location>
        <begin position="18"/>
        <end position="75"/>
    </location>
</feature>
<keyword evidence="4" id="KW-0804">Transcription</keyword>
<dbReference type="PRINTS" id="PR00039">
    <property type="entry name" value="HTHLYSR"/>
</dbReference>
<dbReference type="FunFam" id="1.10.10.10:FF:000001">
    <property type="entry name" value="LysR family transcriptional regulator"/>
    <property type="match status" value="1"/>
</dbReference>
<dbReference type="GO" id="GO:0003700">
    <property type="term" value="F:DNA-binding transcription factor activity"/>
    <property type="evidence" value="ECO:0007669"/>
    <property type="project" value="InterPro"/>
</dbReference>
<name>A0A8J3GE02_9BACT</name>
<dbReference type="AlphaFoldDB" id="A0A8J3GE02"/>
<dbReference type="Gene3D" id="3.40.190.290">
    <property type="match status" value="1"/>
</dbReference>
<keyword evidence="3" id="KW-0238">DNA-binding</keyword>
<evidence type="ECO:0000259" key="5">
    <source>
        <dbReference type="PROSITE" id="PS50931"/>
    </source>
</evidence>
<evidence type="ECO:0000256" key="3">
    <source>
        <dbReference type="ARBA" id="ARBA00023125"/>
    </source>
</evidence>
<dbReference type="PANTHER" id="PTHR30126">
    <property type="entry name" value="HTH-TYPE TRANSCRIPTIONAL REGULATOR"/>
    <property type="match status" value="1"/>
</dbReference>
<dbReference type="PROSITE" id="PS50931">
    <property type="entry name" value="HTH_LYSR"/>
    <property type="match status" value="1"/>
</dbReference>
<dbReference type="CDD" id="cd05466">
    <property type="entry name" value="PBP2_LTTR_substrate"/>
    <property type="match status" value="1"/>
</dbReference>
<dbReference type="EMBL" id="BMXG01000015">
    <property type="protein sequence ID" value="GHC05921.1"/>
    <property type="molecule type" value="Genomic_DNA"/>
</dbReference>
<keyword evidence="7" id="KW-1185">Reference proteome</keyword>
<evidence type="ECO:0000256" key="1">
    <source>
        <dbReference type="ARBA" id="ARBA00009437"/>
    </source>
</evidence>
<evidence type="ECO:0000256" key="4">
    <source>
        <dbReference type="ARBA" id="ARBA00023163"/>
    </source>
</evidence>
<dbReference type="Pfam" id="PF00126">
    <property type="entry name" value="HTH_1"/>
    <property type="match status" value="1"/>
</dbReference>
<organism evidence="6 7">
    <name type="scientific">Cerasicoccus arenae</name>
    <dbReference type="NCBI Taxonomy" id="424488"/>
    <lineage>
        <taxon>Bacteria</taxon>
        <taxon>Pseudomonadati</taxon>
        <taxon>Verrucomicrobiota</taxon>
        <taxon>Opitutia</taxon>
        <taxon>Puniceicoccales</taxon>
        <taxon>Cerasicoccaceae</taxon>
        <taxon>Cerasicoccus</taxon>
    </lineage>
</organism>
<evidence type="ECO:0000313" key="6">
    <source>
        <dbReference type="EMBL" id="GHC05921.1"/>
    </source>
</evidence>
<dbReference type="InterPro" id="IPR005119">
    <property type="entry name" value="LysR_subst-bd"/>
</dbReference>
<dbReference type="Gene3D" id="1.10.10.10">
    <property type="entry name" value="Winged helix-like DNA-binding domain superfamily/Winged helix DNA-binding domain"/>
    <property type="match status" value="1"/>
</dbReference>
<evidence type="ECO:0000313" key="7">
    <source>
        <dbReference type="Proteomes" id="UP000642829"/>
    </source>
</evidence>
<dbReference type="Pfam" id="PF03466">
    <property type="entry name" value="LysR_substrate"/>
    <property type="match status" value="1"/>
</dbReference>
<dbReference type="SUPFAM" id="SSF53850">
    <property type="entry name" value="Periplasmic binding protein-like II"/>
    <property type="match status" value="1"/>
</dbReference>
<keyword evidence="2" id="KW-0805">Transcription regulation</keyword>
<sequence length="323" mass="35954">MNGMANASYSHAIMIAPLDTRQLMTVVAVARTRSFTEAAKSLHLTQSAVSHAVKALENDIGHRLFEREGRRIRPTEPGEFIIREATEILARLESMRERIGNFDGWGRGRLRVGATPACAHLVLPEIIREFKQSFPGCSISISPSSGKQNIERLRRNEVDLVLAFNVGSDATDLESLEWFEDELQVVMPPFHPLAQKSEIDLNDLSGETLHLHGGGNPADEIIKDKLHSQGVRPAELIEVGSMEAILEMVKIGQGLAFVPKWVAGLDLTKGSLTLRPVVDSGLKRNWSCFWARQHELTLFEETFVGLCLEAKERLLGRNILEYA</sequence>
<gene>
    <name evidence="6" type="primary">ywqM</name>
    <name evidence="6" type="ORF">GCM10007047_23630</name>
</gene>
<reference evidence="6" key="2">
    <citation type="submission" date="2020-09" db="EMBL/GenBank/DDBJ databases">
        <authorList>
            <person name="Sun Q."/>
            <person name="Kim S."/>
        </authorList>
    </citation>
    <scope>NUCLEOTIDE SEQUENCE</scope>
    <source>
        <strain evidence="6">KCTC 12870</strain>
    </source>
</reference>
<reference evidence="6" key="1">
    <citation type="journal article" date="2014" name="Int. J. Syst. Evol. Microbiol.">
        <title>Complete genome sequence of Corynebacterium casei LMG S-19264T (=DSM 44701T), isolated from a smear-ripened cheese.</title>
        <authorList>
            <consortium name="US DOE Joint Genome Institute (JGI-PGF)"/>
            <person name="Walter F."/>
            <person name="Albersmeier A."/>
            <person name="Kalinowski J."/>
            <person name="Ruckert C."/>
        </authorList>
    </citation>
    <scope>NUCLEOTIDE SEQUENCE</scope>
    <source>
        <strain evidence="6">KCTC 12870</strain>
    </source>
</reference>
<evidence type="ECO:0000256" key="2">
    <source>
        <dbReference type="ARBA" id="ARBA00023015"/>
    </source>
</evidence>
<comment type="caution">
    <text evidence="6">The sequence shown here is derived from an EMBL/GenBank/DDBJ whole genome shotgun (WGS) entry which is preliminary data.</text>
</comment>
<dbReference type="GO" id="GO:0000976">
    <property type="term" value="F:transcription cis-regulatory region binding"/>
    <property type="evidence" value="ECO:0007669"/>
    <property type="project" value="TreeGrafter"/>
</dbReference>
<accession>A0A8J3GE02</accession>
<proteinExistence type="inferred from homology"/>
<dbReference type="InterPro" id="IPR000847">
    <property type="entry name" value="LysR_HTH_N"/>
</dbReference>
<dbReference type="SUPFAM" id="SSF46785">
    <property type="entry name" value="Winged helix' DNA-binding domain"/>
    <property type="match status" value="1"/>
</dbReference>
<dbReference type="InterPro" id="IPR036388">
    <property type="entry name" value="WH-like_DNA-bd_sf"/>
</dbReference>